<dbReference type="CDD" id="cd01650">
    <property type="entry name" value="RT_nLTR_like"/>
    <property type="match status" value="1"/>
</dbReference>
<evidence type="ECO:0000313" key="3">
    <source>
        <dbReference type="EMBL" id="UYV62955.1"/>
    </source>
</evidence>
<proteinExistence type="predicted"/>
<name>A0ABY6K6T9_9ARAC</name>
<comment type="subcellular location">
    <subcellularLocation>
        <location evidence="1">Nucleus</location>
    </subcellularLocation>
</comment>
<evidence type="ECO:0000313" key="4">
    <source>
        <dbReference type="Proteomes" id="UP001235939"/>
    </source>
</evidence>
<evidence type="ECO:0000256" key="1">
    <source>
        <dbReference type="ARBA" id="ARBA00004123"/>
    </source>
</evidence>
<dbReference type="Gene3D" id="3.30.420.10">
    <property type="entry name" value="Ribonuclease H-like superfamily/Ribonuclease H"/>
    <property type="match status" value="1"/>
</dbReference>
<dbReference type="EMBL" id="CP092864">
    <property type="protein sequence ID" value="UYV62955.1"/>
    <property type="molecule type" value="Genomic_DNA"/>
</dbReference>
<dbReference type="InterPro" id="IPR043502">
    <property type="entry name" value="DNA/RNA_pol_sf"/>
</dbReference>
<dbReference type="SUPFAM" id="SSF56219">
    <property type="entry name" value="DNase I-like"/>
    <property type="match status" value="1"/>
</dbReference>
<dbReference type="InterPro" id="IPR036397">
    <property type="entry name" value="RNaseH_sf"/>
</dbReference>
<dbReference type="PANTHER" id="PTHR47027">
    <property type="entry name" value="REVERSE TRANSCRIPTASE DOMAIN-CONTAINING PROTEIN"/>
    <property type="match status" value="1"/>
</dbReference>
<reference evidence="3 4" key="1">
    <citation type="submission" date="2022-01" db="EMBL/GenBank/DDBJ databases">
        <title>A chromosomal length assembly of Cordylochernes scorpioides.</title>
        <authorList>
            <person name="Zeh D."/>
            <person name="Zeh J."/>
        </authorList>
    </citation>
    <scope>NUCLEOTIDE SEQUENCE [LARGE SCALE GENOMIC DNA]</scope>
    <source>
        <strain evidence="3">IN4F17</strain>
        <tissue evidence="3">Whole Body</tissue>
    </source>
</reference>
<dbReference type="InterPro" id="IPR036691">
    <property type="entry name" value="Endo/exonu/phosph_ase_sf"/>
</dbReference>
<protein>
    <recommendedName>
        <fullName evidence="2">Reverse transcriptase domain-containing protein</fullName>
    </recommendedName>
</protein>
<dbReference type="PANTHER" id="PTHR47027:SF30">
    <property type="entry name" value="THAP-TYPE DOMAIN-CONTAINING PROTEIN"/>
    <property type="match status" value="1"/>
</dbReference>
<keyword evidence="4" id="KW-1185">Reference proteome</keyword>
<dbReference type="InterPro" id="IPR002492">
    <property type="entry name" value="Transposase_Tc1-like"/>
</dbReference>
<dbReference type="InterPro" id="IPR038717">
    <property type="entry name" value="Tc1-like_DDE_dom"/>
</dbReference>
<accession>A0ABY6K6T9</accession>
<sequence>MPGHRKRRQFKQTDAFTRGMVIGLKRAGWSIRQIAADTHLGASTVHRMWRRWLEQGNVAIYRNVGATRVTSARVERRILRQAVAAPQATCTAILQHVQDTLDHSISTRTISRRLVANGLHSCRPQRRLSLTPPNRGQHLEWCRARSTWMTEWHRVVFSDESRFCLSSDSRRVRVWRRRGERSNPAAIVERPTVRQREIMVWGAIAYDSRSPLLRIQGTMTAQRYVDDVLRPVTLPYLQGVPNALYQQDNARPHTVRISQQALQDVQMLPWPPYSPDLSPIEHVWDIIGRRLHALPQPRSEDELWQMVEREWRAIPQDAIRTLIDSLPRRVAACIAFRAELPTRHGNRAAMWPKPCDKFHTFDLTSSRQCSRQQATINFTEATSVYKLYMERLQRQQEYKPRPSFLTELSSKLSSKVQRGTGKLYILTVPLGQHSTTRATRTSTTYFSSQHQTQQIITSDIIKNITMAKSVSANSGKICEIEKRMDLYEMKQRDRNLIFFGIEGKENESPDESLSLVQKLITDKMQISEEIQIQKCRRLSGKVNSPLLIEVPEYKERIVLLKNSFKLRNSRIFLNKDYPPNVINQRKLLIRKRKELLDRGIRAKLRDNTLLVGNTRYYVSNDQVMDQGGGHYRLHSTEKDNIWISIFLSQNIGTDKPTTCLIFVYLPPNELYQNNLVRLTKYMEKQITDGKELILIGDLNIRTGGLGGLYNPTNLQLSLVSERKARDLVMSPLAEGLLEFLEDNSLTIINGRSTGDREGDFTFVSERGSSTIDYCIVSQGILEKISDFRIETQMYSDHLPLILKLTVQNTYENKSKGEEYGVTRYRWTAGGIKTFKQELKELQVVKISNLDSSVNTFTQRITEAMSSSGIMYSTMSATGKSKPWFDKNCYDMKKLTKESLKEFRRTNRKEDLESYALHRKKYLGLLDDKRRKYIQEKQEILRNIKDSKSFWKTIALFKGATKIQGEITVQEWHEFYCELMSTEEKEKICNIEVRISPSDPILDPEMTSEEIGRAIRDLKNNKASGPDDIPNEIIKVLPDSYMGLLEQFYNRALIMGHYPTIWTNSIIHPIFKSGDKDNPSNYRGIALISNFSKLFTTILRSRLNEWVERRNVIPENQAGFRGGRSCVDLIFTLTSLIQLSLRKKRGKLYVFFVDLRKAFDTVPHSLLWKKLTNLGVSYQFIHAIRNYYEQATVAVRWRGSITENIKIHSGVLQGEPLSPLLFILFMTDLIKMYDNSDLTSVYLPEFGDVHLLMYADDIAIIGESRVNLQKKINLLKEYLGVNEMTLNESKSKIMVFRNGGKPSREDRWYWNGKPLMVTGRYIYLGYPLVSTTKTTQAANFFKGKALAAINATTPLLAKSKINSLNSAMKLFDSIVMAVLMYAAPIWATEYKDLLDHIQDTFIRRFLNLPRYTPGYIIRPKTGRVSLIIIALKLTLKYWLRVLSMDTNRLPRICLTRMRQLSCATGAPIGFIKQLSNLLNNNGSSWLTYCNDPDSLRNAIPGILRTAIEQTIQNDLTRITQSKLYSHYRDIYTAFTTEEYFLTELPFPIIRLIAQFRTLSIFFREHHLILLRREDLKCTFCGSGITTEMLHYLFDCAALSEERRKLNDKTGQLCPSFPALIDEISKNRYIALAIFGFHKTISRKKASQCSPYPL</sequence>
<dbReference type="InterPro" id="IPR009057">
    <property type="entry name" value="Homeodomain-like_sf"/>
</dbReference>
<dbReference type="Pfam" id="PF13358">
    <property type="entry name" value="DDE_3"/>
    <property type="match status" value="1"/>
</dbReference>
<dbReference type="Pfam" id="PF00078">
    <property type="entry name" value="RVT_1"/>
    <property type="match status" value="1"/>
</dbReference>
<evidence type="ECO:0000259" key="2">
    <source>
        <dbReference type="PROSITE" id="PS50878"/>
    </source>
</evidence>
<organism evidence="3 4">
    <name type="scientific">Cordylochernes scorpioides</name>
    <dbReference type="NCBI Taxonomy" id="51811"/>
    <lineage>
        <taxon>Eukaryota</taxon>
        <taxon>Metazoa</taxon>
        <taxon>Ecdysozoa</taxon>
        <taxon>Arthropoda</taxon>
        <taxon>Chelicerata</taxon>
        <taxon>Arachnida</taxon>
        <taxon>Pseudoscorpiones</taxon>
        <taxon>Cheliferoidea</taxon>
        <taxon>Chernetidae</taxon>
        <taxon>Cordylochernes</taxon>
    </lineage>
</organism>
<gene>
    <name evidence="3" type="ORF">LAZ67_2002613</name>
</gene>
<dbReference type="Proteomes" id="UP001235939">
    <property type="component" value="Chromosome 02"/>
</dbReference>
<feature type="domain" description="Reverse transcriptase" evidence="2">
    <location>
        <begin position="1050"/>
        <end position="1314"/>
    </location>
</feature>
<dbReference type="InterPro" id="IPR000477">
    <property type="entry name" value="RT_dom"/>
</dbReference>
<dbReference type="InterPro" id="IPR005135">
    <property type="entry name" value="Endo/exonuclease/phosphatase"/>
</dbReference>
<dbReference type="SUPFAM" id="SSF46689">
    <property type="entry name" value="Homeodomain-like"/>
    <property type="match status" value="1"/>
</dbReference>
<dbReference type="PROSITE" id="PS50878">
    <property type="entry name" value="RT_POL"/>
    <property type="match status" value="1"/>
</dbReference>
<dbReference type="Gene3D" id="3.60.10.10">
    <property type="entry name" value="Endonuclease/exonuclease/phosphatase"/>
    <property type="match status" value="1"/>
</dbReference>
<dbReference type="SUPFAM" id="SSF56672">
    <property type="entry name" value="DNA/RNA polymerases"/>
    <property type="match status" value="1"/>
</dbReference>
<dbReference type="Pfam" id="PF01498">
    <property type="entry name" value="HTH_Tnp_Tc3_2"/>
    <property type="match status" value="1"/>
</dbReference>
<dbReference type="Pfam" id="PF14529">
    <property type="entry name" value="Exo_endo_phos_2"/>
    <property type="match status" value="1"/>
</dbReference>